<dbReference type="PANTHER" id="PTHR46401">
    <property type="entry name" value="GLYCOSYLTRANSFERASE WBBK-RELATED"/>
    <property type="match status" value="1"/>
</dbReference>
<dbReference type="EMBL" id="PJRQ01000048">
    <property type="protein sequence ID" value="PLR06902.1"/>
    <property type="molecule type" value="Genomic_DNA"/>
</dbReference>
<dbReference type="KEGG" id="cfh:C1707_18945"/>
<dbReference type="SUPFAM" id="SSF53756">
    <property type="entry name" value="UDP-Glycosyltransferase/glycogen phosphorylase"/>
    <property type="match status" value="1"/>
</dbReference>
<feature type="domain" description="Glycosyl transferase family 1" evidence="2">
    <location>
        <begin position="253"/>
        <end position="406"/>
    </location>
</feature>
<dbReference type="PANTHER" id="PTHR46401:SF2">
    <property type="entry name" value="GLYCOSYLTRANSFERASE WBBK-RELATED"/>
    <property type="match status" value="1"/>
</dbReference>
<evidence type="ECO:0000313" key="5">
    <source>
        <dbReference type="Proteomes" id="UP000234483"/>
    </source>
</evidence>
<reference evidence="4 5" key="1">
    <citation type="submission" date="2017-12" db="EMBL/GenBank/DDBJ databases">
        <title>The genome sequence of Caulobacter flavus CGMCC1 15093.</title>
        <authorList>
            <person name="Gao J."/>
            <person name="Mao X."/>
            <person name="Sun J."/>
        </authorList>
    </citation>
    <scope>NUCLEOTIDE SEQUENCE [LARGE SCALE GENOMIC DNA]</scope>
    <source>
        <strain evidence="4 5">CGMCC1 15093</strain>
    </source>
</reference>
<organism evidence="4 5">
    <name type="scientific">Caulobacter flavus</name>
    <dbReference type="NCBI Taxonomy" id="1679497"/>
    <lineage>
        <taxon>Bacteria</taxon>
        <taxon>Pseudomonadati</taxon>
        <taxon>Pseudomonadota</taxon>
        <taxon>Alphaproteobacteria</taxon>
        <taxon>Caulobacterales</taxon>
        <taxon>Caulobacteraceae</taxon>
        <taxon>Caulobacter</taxon>
    </lineage>
</organism>
<evidence type="ECO:0000313" key="4">
    <source>
        <dbReference type="EMBL" id="PLR06902.1"/>
    </source>
</evidence>
<evidence type="ECO:0000313" key="6">
    <source>
        <dbReference type="Proteomes" id="UP000281192"/>
    </source>
</evidence>
<dbReference type="InterPro" id="IPR001296">
    <property type="entry name" value="Glyco_trans_1"/>
</dbReference>
<dbReference type="GO" id="GO:0009103">
    <property type="term" value="P:lipopolysaccharide biosynthetic process"/>
    <property type="evidence" value="ECO:0007669"/>
    <property type="project" value="TreeGrafter"/>
</dbReference>
<dbReference type="Proteomes" id="UP000234483">
    <property type="component" value="Unassembled WGS sequence"/>
</dbReference>
<evidence type="ECO:0000259" key="2">
    <source>
        <dbReference type="Pfam" id="PF00534"/>
    </source>
</evidence>
<dbReference type="CDD" id="cd03809">
    <property type="entry name" value="GT4_MtfB-like"/>
    <property type="match status" value="1"/>
</dbReference>
<keyword evidence="6" id="KW-1185">Reference proteome</keyword>
<dbReference type="GO" id="GO:0016757">
    <property type="term" value="F:glycosyltransferase activity"/>
    <property type="evidence" value="ECO:0007669"/>
    <property type="project" value="InterPro"/>
</dbReference>
<sequence>MPRKHVGVDGFNLAMTHGTGVATYGRVLVKALRGLDYAVDGVYGLGVARRHPPAVREALFFAQFDEARERRTLLRRMRSALAPPMRRRLLEVPLSGLVKREALGGRLPAFDRVFALGGLFDLAAGGFRRHGRFLRLTLPNPPAIMHWTYPLPVRIEGALNLYTLHDLVPMRLPFTTLDDRPYYDRLIRACLKQGDHVVTVSETSRRDILDIYGANPARVTNGYQAVDLPEGADGDAGTLGERLRTLFGLEVGEYFLFVGAIEPKKNLGRLIEAYLSAGVDRPLIVAGPRAWKAEGELRLLEGAAAAPGAERVRRLGWLPADHLRILVAGARAVLSPSLYEGFGLPMVEAMAMGTPVMTSAEGASPEIAGDAAVIVDPYDVRDIVAGLRRLDADAGLRRDLSAAGRTRAQAFSMSAYRERLARLHERLLARPSTGDPV</sequence>
<dbReference type="OrthoDB" id="9801609at2"/>
<name>A0A2N5CLW9_9CAUL</name>
<evidence type="ECO:0000256" key="1">
    <source>
        <dbReference type="ARBA" id="ARBA00022679"/>
    </source>
</evidence>
<dbReference type="AlphaFoldDB" id="A0A2N5CLW9"/>
<dbReference type="Gene3D" id="3.40.50.2000">
    <property type="entry name" value="Glycogen Phosphorylase B"/>
    <property type="match status" value="2"/>
</dbReference>
<proteinExistence type="predicted"/>
<keyword evidence="1 4" id="KW-0808">Transferase</keyword>
<reference evidence="3 6" key="2">
    <citation type="submission" date="2018-01" db="EMBL/GenBank/DDBJ databases">
        <title>Complete genome sequence of Caulobacter flavus RHGG3.</title>
        <authorList>
            <person name="Yang E."/>
        </authorList>
    </citation>
    <scope>NUCLEOTIDE SEQUENCE [LARGE SCALE GENOMIC DNA]</scope>
    <source>
        <strain evidence="3 6">RHGG3</strain>
    </source>
</reference>
<gene>
    <name evidence="3" type="ORF">C1707_18945</name>
    <name evidence="4" type="ORF">CFHF_23610</name>
</gene>
<dbReference type="EMBL" id="CP026100">
    <property type="protein sequence ID" value="AYV48173.1"/>
    <property type="molecule type" value="Genomic_DNA"/>
</dbReference>
<protein>
    <submittedName>
        <fullName evidence="4">Glycosyltransferase family 1 protein</fullName>
    </submittedName>
</protein>
<accession>A0A2N5CLW9</accession>
<dbReference type="Proteomes" id="UP000281192">
    <property type="component" value="Chromosome"/>
</dbReference>
<evidence type="ECO:0000313" key="3">
    <source>
        <dbReference type="EMBL" id="AYV48173.1"/>
    </source>
</evidence>
<dbReference type="Pfam" id="PF00534">
    <property type="entry name" value="Glycos_transf_1"/>
    <property type="match status" value="1"/>
</dbReference>